<name>A0A4C1SDP9_EUMVA</name>
<comment type="caution">
    <text evidence="1">The sequence shown here is derived from an EMBL/GenBank/DDBJ whole genome shotgun (WGS) entry which is preliminary data.</text>
</comment>
<dbReference type="Proteomes" id="UP000299102">
    <property type="component" value="Unassembled WGS sequence"/>
</dbReference>
<dbReference type="AlphaFoldDB" id="A0A4C1SDP9"/>
<dbReference type="EMBL" id="BGZK01003347">
    <property type="protein sequence ID" value="GBP00303.1"/>
    <property type="molecule type" value="Genomic_DNA"/>
</dbReference>
<organism evidence="1 2">
    <name type="scientific">Eumeta variegata</name>
    <name type="common">Bagworm moth</name>
    <name type="synonym">Eumeta japonica</name>
    <dbReference type="NCBI Taxonomy" id="151549"/>
    <lineage>
        <taxon>Eukaryota</taxon>
        <taxon>Metazoa</taxon>
        <taxon>Ecdysozoa</taxon>
        <taxon>Arthropoda</taxon>
        <taxon>Hexapoda</taxon>
        <taxon>Insecta</taxon>
        <taxon>Pterygota</taxon>
        <taxon>Neoptera</taxon>
        <taxon>Endopterygota</taxon>
        <taxon>Lepidoptera</taxon>
        <taxon>Glossata</taxon>
        <taxon>Ditrysia</taxon>
        <taxon>Tineoidea</taxon>
        <taxon>Psychidae</taxon>
        <taxon>Oiketicinae</taxon>
        <taxon>Eumeta</taxon>
    </lineage>
</organism>
<keyword evidence="2" id="KW-1185">Reference proteome</keyword>
<proteinExistence type="predicted"/>
<sequence>MTCKKHEESRDWIYRCLEALLRIGPYDLMSEGSWEVAGGGQVLGGVVFQLKTNSVSSNPEIEALAPRFGDFVKPPVADIVTASVASRVTRHPDNAGHS</sequence>
<evidence type="ECO:0000313" key="1">
    <source>
        <dbReference type="EMBL" id="GBP00303.1"/>
    </source>
</evidence>
<reference evidence="1 2" key="1">
    <citation type="journal article" date="2019" name="Commun. Biol.">
        <title>The bagworm genome reveals a unique fibroin gene that provides high tensile strength.</title>
        <authorList>
            <person name="Kono N."/>
            <person name="Nakamura H."/>
            <person name="Ohtoshi R."/>
            <person name="Tomita M."/>
            <person name="Numata K."/>
            <person name="Arakawa K."/>
        </authorList>
    </citation>
    <scope>NUCLEOTIDE SEQUENCE [LARGE SCALE GENOMIC DNA]</scope>
</reference>
<evidence type="ECO:0000313" key="2">
    <source>
        <dbReference type="Proteomes" id="UP000299102"/>
    </source>
</evidence>
<accession>A0A4C1SDP9</accession>
<gene>
    <name evidence="1" type="ORF">EVAR_100666_1</name>
</gene>
<protein>
    <submittedName>
        <fullName evidence="1">Uncharacterized protein</fullName>
    </submittedName>
</protein>